<sequence>MASAIREDIPPAHGGPIKDPNVNDVLSGRGGRINSHPGNVQFRALVAQNKHTYLSKQTKKLDKVKIADKIVQAIRNMDPPGRFLKEESGGTQMWIEIGDEKARKKAGQAMREKADETRKELEQKEILSPNNQMNFNGQNSQQMGQMYNGNQAQNQVYGNQFASNGSFPAMQNSGQFGSFSSPQQFSGSMPQFSTSFSNMDPDEARRQQAEIMKGNAVAFDREFHKLRGSDSSTSRVHSLATSGVSSMRGSGTSNSSVMSMLSSGMLSQNELLQLALMQQQSGQMASVPEKLDWSDRWDHTNNSQSMASQNVPNNNNFTVSSGTSVRSGMTDSDKRRMFQQNRDKSHTYIPDEMNLKGGNAGGQNDNMHASQLMKDSLLSMGPSGTMEAPAMSSMGMGSTNMMSMSGPNDLNVGNNNTQPTQDDDVAKINEEVRARVENMQRRLSGIGLDPLLVSDSSLMNMLAEAAVNSESIGSTFSFKSSMGPDTFAGATHNNNSISSLPPVDEAKHMNPIIHDNHAQMGNMNQINANGQPPSNIPHANVPGGVGSGVPHENYHQASPSHNLDPNLNLNYSQAPTEVQSQSMRMQPPRNVQRFDQSHAKQDGYTGKDNRIFPGERGVYPVQEGQAYRSVDTNQGYQQTVPGVTWKVQDNISPLGNEGPPNGANFKTESDPSSLGDSGHNERPGPTRPPPRGFSRAMSGLSTKSDVSMGSTDWTKEIRNLSSLRNNPENESRRSMGDRLRLFSENSTRSLMSDLSDNMSALDLSGFDTGSRRDLFGSFRQQSSRRGFGLSDADMGGSRRDLGK</sequence>
<evidence type="ECO:0000313" key="4">
    <source>
        <dbReference type="Proteomes" id="UP001054902"/>
    </source>
</evidence>
<evidence type="ECO:0000259" key="2">
    <source>
        <dbReference type="Pfam" id="PF20710"/>
    </source>
</evidence>
<feature type="region of interest" description="Disordered" evidence="1">
    <location>
        <begin position="304"/>
        <end position="331"/>
    </location>
</feature>
<protein>
    <recommendedName>
        <fullName evidence="2">DUF6824 domain-containing protein</fullName>
    </recommendedName>
</protein>
<feature type="domain" description="DUF6824" evidence="2">
    <location>
        <begin position="24"/>
        <end position="112"/>
    </location>
</feature>
<dbReference type="Proteomes" id="UP001054902">
    <property type="component" value="Unassembled WGS sequence"/>
</dbReference>
<feature type="region of interest" description="Disordered" evidence="1">
    <location>
        <begin position="771"/>
        <end position="803"/>
    </location>
</feature>
<feature type="compositionally biased region" description="Basic and acidic residues" evidence="1">
    <location>
        <begin position="727"/>
        <end position="738"/>
    </location>
</feature>
<proteinExistence type="predicted"/>
<dbReference type="AlphaFoldDB" id="A0AAD3CYE6"/>
<evidence type="ECO:0000313" key="3">
    <source>
        <dbReference type="EMBL" id="GFH53436.1"/>
    </source>
</evidence>
<gene>
    <name evidence="3" type="ORF">CTEN210_09912</name>
</gene>
<feature type="compositionally biased region" description="Polar residues" evidence="1">
    <location>
        <begin position="664"/>
        <end position="675"/>
    </location>
</feature>
<dbReference type="EMBL" id="BLLK01000047">
    <property type="protein sequence ID" value="GFH53436.1"/>
    <property type="molecule type" value="Genomic_DNA"/>
</dbReference>
<organism evidence="3 4">
    <name type="scientific">Chaetoceros tenuissimus</name>
    <dbReference type="NCBI Taxonomy" id="426638"/>
    <lineage>
        <taxon>Eukaryota</taxon>
        <taxon>Sar</taxon>
        <taxon>Stramenopiles</taxon>
        <taxon>Ochrophyta</taxon>
        <taxon>Bacillariophyta</taxon>
        <taxon>Coscinodiscophyceae</taxon>
        <taxon>Chaetocerotophycidae</taxon>
        <taxon>Chaetocerotales</taxon>
        <taxon>Chaetocerotaceae</taxon>
        <taxon>Chaetoceros</taxon>
    </lineage>
</organism>
<name>A0AAD3CYE6_9STRA</name>
<feature type="region of interest" description="Disordered" evidence="1">
    <location>
        <begin position="1"/>
        <end position="21"/>
    </location>
</feature>
<feature type="compositionally biased region" description="Basic and acidic residues" evidence="1">
    <location>
        <begin position="1"/>
        <end position="10"/>
    </location>
</feature>
<dbReference type="Pfam" id="PF20710">
    <property type="entry name" value="DUF6824"/>
    <property type="match status" value="1"/>
</dbReference>
<reference evidence="3 4" key="1">
    <citation type="journal article" date="2021" name="Sci. Rep.">
        <title>The genome of the diatom Chaetoceros tenuissimus carries an ancient integrated fragment of an extant virus.</title>
        <authorList>
            <person name="Hongo Y."/>
            <person name="Kimura K."/>
            <person name="Takaki Y."/>
            <person name="Yoshida Y."/>
            <person name="Baba S."/>
            <person name="Kobayashi G."/>
            <person name="Nagasaki K."/>
            <person name="Hano T."/>
            <person name="Tomaru Y."/>
        </authorList>
    </citation>
    <scope>NUCLEOTIDE SEQUENCE [LARGE SCALE GENOMIC DNA]</scope>
    <source>
        <strain evidence="3 4">NIES-3715</strain>
    </source>
</reference>
<feature type="compositionally biased region" description="Polar residues" evidence="1">
    <location>
        <begin position="304"/>
        <end position="330"/>
    </location>
</feature>
<accession>A0AAD3CYE6</accession>
<evidence type="ECO:0000256" key="1">
    <source>
        <dbReference type="SAM" id="MobiDB-lite"/>
    </source>
</evidence>
<dbReference type="InterPro" id="IPR049227">
    <property type="entry name" value="DUF6824"/>
</dbReference>
<feature type="region of interest" description="Disordered" evidence="1">
    <location>
        <begin position="648"/>
        <end position="738"/>
    </location>
</feature>
<comment type="caution">
    <text evidence="3">The sequence shown here is derived from an EMBL/GenBank/DDBJ whole genome shotgun (WGS) entry which is preliminary data.</text>
</comment>
<keyword evidence="4" id="KW-1185">Reference proteome</keyword>
<feature type="compositionally biased region" description="Polar residues" evidence="1">
    <location>
        <begin position="699"/>
        <end position="712"/>
    </location>
</feature>